<dbReference type="GO" id="GO:0015935">
    <property type="term" value="C:small ribosomal subunit"/>
    <property type="evidence" value="ECO:0007669"/>
    <property type="project" value="UniProtKB-UniRule"/>
</dbReference>
<evidence type="ECO:0000256" key="6">
    <source>
        <dbReference type="ARBA" id="ARBA00023274"/>
    </source>
</evidence>
<dbReference type="HOGENOM" id="CLU_063975_0_0_2"/>
<dbReference type="SUPFAM" id="SSF47973">
    <property type="entry name" value="Ribosomal protein S7"/>
    <property type="match status" value="1"/>
</dbReference>
<sequence length="193" mass="21600">MDGEILEIKLFNKWDCEAVTVKDPSLRSYISLEPVLVPHTAGRFSKKMFDKSKMNIVERVLNKLMAEQTNTGKKYEALAVMEEALEIIEKRTKENPVQVLVDALENAGPREETTRISYGGIAFLQSVDVSPVRRLDTAIRNISLGALNSARKSKKSIANCLAEEIISASKADMQKSFAVKKKEEKERVAQSAR</sequence>
<dbReference type="InterPro" id="IPR000235">
    <property type="entry name" value="Ribosomal_uS7"/>
</dbReference>
<dbReference type="FunCoup" id="D7DU69">
    <property type="interactions" value="173"/>
</dbReference>
<dbReference type="NCBIfam" id="TIGR01028">
    <property type="entry name" value="uS7_euk_arch"/>
    <property type="match status" value="1"/>
</dbReference>
<dbReference type="CDD" id="cd14867">
    <property type="entry name" value="uS7_Eukaryote"/>
    <property type="match status" value="1"/>
</dbReference>
<accession>D7DU69</accession>
<comment type="similarity">
    <text evidence="1 7 8">Belongs to the universal ribosomal protein uS7 family.</text>
</comment>
<evidence type="ECO:0000313" key="12">
    <source>
        <dbReference type="Proteomes" id="UP000007722"/>
    </source>
</evidence>
<reference evidence="11 12" key="1">
    <citation type="submission" date="2010-05" db="EMBL/GenBank/DDBJ databases">
        <title>Complete sequence of Methanococcus voltae A3.</title>
        <authorList>
            <consortium name="US DOE Joint Genome Institute"/>
            <person name="Lucas S."/>
            <person name="Copeland A."/>
            <person name="Lapidus A."/>
            <person name="Cheng J.-F."/>
            <person name="Bruce D."/>
            <person name="Goodwin L."/>
            <person name="Pitluck S."/>
            <person name="Lowry S."/>
            <person name="Clum A."/>
            <person name="Land M."/>
            <person name="Hauser L."/>
            <person name="Kyrpides N."/>
            <person name="Mikhailova N."/>
            <person name="Whitman W.B."/>
            <person name="Woyke T."/>
        </authorList>
    </citation>
    <scope>NUCLEOTIDE SEQUENCE [LARGE SCALE GENOMIC DNA]</scope>
    <source>
        <strain evidence="12">ATCC BAA-1334 / A3</strain>
    </source>
</reference>
<comment type="subunit">
    <text evidence="2 7 9">Part of the 30S ribosomal subunit.</text>
</comment>
<evidence type="ECO:0000256" key="4">
    <source>
        <dbReference type="ARBA" id="ARBA00022884"/>
    </source>
</evidence>
<evidence type="ECO:0000256" key="7">
    <source>
        <dbReference type="HAMAP-Rule" id="MF_00480"/>
    </source>
</evidence>
<evidence type="ECO:0000256" key="3">
    <source>
        <dbReference type="ARBA" id="ARBA00022730"/>
    </source>
</evidence>
<dbReference type="Gene3D" id="1.10.455.10">
    <property type="entry name" value="Ribosomal protein S7 domain"/>
    <property type="match status" value="1"/>
</dbReference>
<keyword evidence="12" id="KW-1185">Reference proteome</keyword>
<name>D7DU69_METV3</name>
<dbReference type="InterPro" id="IPR020606">
    <property type="entry name" value="Ribosomal_uS7_CS"/>
</dbReference>
<feature type="domain" description="Small ribosomal subunit protein uS7" evidence="10">
    <location>
        <begin position="27"/>
        <end position="193"/>
    </location>
</feature>
<evidence type="ECO:0000256" key="2">
    <source>
        <dbReference type="ARBA" id="ARBA00011458"/>
    </source>
</evidence>
<evidence type="ECO:0000256" key="5">
    <source>
        <dbReference type="ARBA" id="ARBA00022980"/>
    </source>
</evidence>
<dbReference type="eggNOG" id="arCOG04254">
    <property type="taxonomic scope" value="Archaea"/>
</dbReference>
<organism evidence="11 12">
    <name type="scientific">Methanococcus voltae (strain ATCC BAA-1334 / A3)</name>
    <dbReference type="NCBI Taxonomy" id="456320"/>
    <lineage>
        <taxon>Archaea</taxon>
        <taxon>Methanobacteriati</taxon>
        <taxon>Methanobacteriota</taxon>
        <taxon>Methanomada group</taxon>
        <taxon>Methanococci</taxon>
        <taxon>Methanococcales</taxon>
        <taxon>Methanococcaceae</taxon>
        <taxon>Methanococcus</taxon>
    </lineage>
</organism>
<dbReference type="InterPro" id="IPR036823">
    <property type="entry name" value="Ribosomal_uS7_dom_sf"/>
</dbReference>
<dbReference type="PROSITE" id="PS00052">
    <property type="entry name" value="RIBOSOMAL_S7"/>
    <property type="match status" value="1"/>
</dbReference>
<dbReference type="HAMAP" id="MF_00480_A">
    <property type="entry name" value="Ribosomal_uS7_A"/>
    <property type="match status" value="1"/>
</dbReference>
<proteinExistence type="inferred from homology"/>
<evidence type="ECO:0000313" key="11">
    <source>
        <dbReference type="EMBL" id="ADI36679.1"/>
    </source>
</evidence>
<dbReference type="Proteomes" id="UP000007722">
    <property type="component" value="Chromosome"/>
</dbReference>
<dbReference type="InParanoid" id="D7DU69"/>
<comment type="function">
    <text evidence="7 9">One of the primary rRNA binding proteins, it binds directly to 16S rRNA where it nucleates assembly of the head domain of the 30S subunit. Is located at the subunit interface close to the decoding center.</text>
</comment>
<keyword evidence="6 7" id="KW-0687">Ribonucleoprotein</keyword>
<dbReference type="Pfam" id="PF00177">
    <property type="entry name" value="Ribosomal_S7"/>
    <property type="match status" value="1"/>
</dbReference>
<protein>
    <recommendedName>
        <fullName evidence="7">Small ribosomal subunit protein uS7</fullName>
    </recommendedName>
</protein>
<dbReference type="GO" id="GO:0003735">
    <property type="term" value="F:structural constituent of ribosome"/>
    <property type="evidence" value="ECO:0007669"/>
    <property type="project" value="UniProtKB-UniRule"/>
</dbReference>
<dbReference type="EMBL" id="CP002057">
    <property type="protein sequence ID" value="ADI36679.1"/>
    <property type="molecule type" value="Genomic_DNA"/>
</dbReference>
<evidence type="ECO:0000256" key="1">
    <source>
        <dbReference type="ARBA" id="ARBA00007151"/>
    </source>
</evidence>
<dbReference type="PANTHER" id="PTHR11205">
    <property type="entry name" value="RIBOSOMAL PROTEIN S7"/>
    <property type="match status" value="1"/>
</dbReference>
<dbReference type="InterPro" id="IPR026018">
    <property type="entry name" value="Ribosomal_uS7_arc"/>
</dbReference>
<dbReference type="PIRSF" id="PIRSF002122">
    <property type="entry name" value="RPS7p_RPS7a_RPS5e_RPS7o"/>
    <property type="match status" value="1"/>
</dbReference>
<dbReference type="InterPro" id="IPR005716">
    <property type="entry name" value="Ribosomal_uS7_euk/arc"/>
</dbReference>
<gene>
    <name evidence="7" type="primary">rps7</name>
    <name evidence="11" type="ordered locus">Mvol_1022</name>
</gene>
<dbReference type="AlphaFoldDB" id="D7DU69"/>
<dbReference type="InterPro" id="IPR023798">
    <property type="entry name" value="Ribosomal_uS7_dom"/>
</dbReference>
<keyword evidence="4 7" id="KW-0694">RNA-binding</keyword>
<keyword evidence="3 7" id="KW-0699">rRNA-binding</keyword>
<dbReference type="GO" id="GO:0019843">
    <property type="term" value="F:rRNA binding"/>
    <property type="evidence" value="ECO:0007669"/>
    <property type="project" value="UniProtKB-UniRule"/>
</dbReference>
<dbReference type="STRING" id="456320.Mvol_1022"/>
<dbReference type="GO" id="GO:0006412">
    <property type="term" value="P:translation"/>
    <property type="evidence" value="ECO:0007669"/>
    <property type="project" value="UniProtKB-UniRule"/>
</dbReference>
<evidence type="ECO:0000256" key="8">
    <source>
        <dbReference type="RuleBase" id="RU003619"/>
    </source>
</evidence>
<evidence type="ECO:0000259" key="10">
    <source>
        <dbReference type="Pfam" id="PF00177"/>
    </source>
</evidence>
<dbReference type="KEGG" id="mvo:Mvol_1022"/>
<evidence type="ECO:0000256" key="9">
    <source>
        <dbReference type="RuleBase" id="RU003621"/>
    </source>
</evidence>
<dbReference type="NCBIfam" id="NF003106">
    <property type="entry name" value="PRK04027.1"/>
    <property type="match status" value="1"/>
</dbReference>
<keyword evidence="5 7" id="KW-0689">Ribosomal protein</keyword>